<dbReference type="GO" id="GO:0006351">
    <property type="term" value="P:DNA-templated transcription"/>
    <property type="evidence" value="ECO:0007669"/>
    <property type="project" value="TreeGrafter"/>
</dbReference>
<sequence>MHFLDDMALFVEVVKARSFTKAADNLDIPKSTLSVRIHKLEDAIGLKLLNRTTRKVEVTEVGQLYYEKAINIIEEAHLAHIQLTEMIANPQGVLKVLVPVDFAIHIIAPILAEFSERYPHIQLEFDLMPRKVEQVGEHFDIALCHERPQDSTLVAHHLSAFSGGIYASARYLQQYGEPKNLNDLTKHECIRFHTEFNHEWHLMKGKEQQRISVLGQYHSNSMEMSLTLAAQGLGLAILPEIMAQHAVEKGQIKRILPQWHTAEMNIYAITATRILPRKTQVFLELLQEKLKAG</sequence>
<evidence type="ECO:0000256" key="3">
    <source>
        <dbReference type="ARBA" id="ARBA00023125"/>
    </source>
</evidence>
<dbReference type="PANTHER" id="PTHR30537">
    <property type="entry name" value="HTH-TYPE TRANSCRIPTIONAL REGULATOR"/>
    <property type="match status" value="1"/>
</dbReference>
<dbReference type="RefSeq" id="WP_116631563.1">
    <property type="nucleotide sequence ID" value="NZ_QENU01000004.1"/>
</dbReference>
<keyword evidence="2" id="KW-0805">Transcription regulation</keyword>
<keyword evidence="3 6" id="KW-0238">DNA-binding</keyword>
<evidence type="ECO:0000256" key="4">
    <source>
        <dbReference type="ARBA" id="ARBA00023163"/>
    </source>
</evidence>
<gene>
    <name evidence="6" type="ORF">C8D76_10451</name>
</gene>
<dbReference type="InterPro" id="IPR005119">
    <property type="entry name" value="LysR_subst-bd"/>
</dbReference>
<dbReference type="FunFam" id="1.10.10.10:FF:000001">
    <property type="entry name" value="LysR family transcriptional regulator"/>
    <property type="match status" value="1"/>
</dbReference>
<dbReference type="OrthoDB" id="8885940at2"/>
<dbReference type="Gene3D" id="3.40.190.290">
    <property type="match status" value="1"/>
</dbReference>
<dbReference type="GO" id="GO:0003700">
    <property type="term" value="F:DNA-binding transcription factor activity"/>
    <property type="evidence" value="ECO:0007669"/>
    <property type="project" value="InterPro"/>
</dbReference>
<dbReference type="InterPro" id="IPR036390">
    <property type="entry name" value="WH_DNA-bd_sf"/>
</dbReference>
<reference evidence="6 7" key="1">
    <citation type="submission" date="2018-05" db="EMBL/GenBank/DDBJ databases">
        <title>Genomic Encyclopedia of Type Strains, Phase IV (KMG-IV): sequencing the most valuable type-strain genomes for metagenomic binning, comparative biology and taxonomic classification.</title>
        <authorList>
            <person name="Goeker M."/>
        </authorList>
    </citation>
    <scope>NUCLEOTIDE SEQUENCE [LARGE SCALE GENOMIC DNA]</scope>
    <source>
        <strain evidence="6 7">DSM 22999</strain>
    </source>
</reference>
<evidence type="ECO:0000313" key="7">
    <source>
        <dbReference type="Proteomes" id="UP000245909"/>
    </source>
</evidence>
<dbReference type="Gene3D" id="1.10.10.10">
    <property type="entry name" value="Winged helix-like DNA-binding domain superfamily/Winged helix DNA-binding domain"/>
    <property type="match status" value="1"/>
</dbReference>
<dbReference type="InterPro" id="IPR000847">
    <property type="entry name" value="LysR_HTH_N"/>
</dbReference>
<organism evidence="6 7">
    <name type="scientific">Alitibacter langaaensis DSM 22999</name>
    <dbReference type="NCBI Taxonomy" id="1122935"/>
    <lineage>
        <taxon>Bacteria</taxon>
        <taxon>Pseudomonadati</taxon>
        <taxon>Pseudomonadota</taxon>
        <taxon>Gammaproteobacteria</taxon>
        <taxon>Pasteurellales</taxon>
        <taxon>Pasteurellaceae</taxon>
        <taxon>Alitibacter</taxon>
    </lineage>
</organism>
<name>A0A2U0T8A0_9PAST</name>
<comment type="similarity">
    <text evidence="1">Belongs to the LysR transcriptional regulatory family.</text>
</comment>
<keyword evidence="4" id="KW-0804">Transcription</keyword>
<evidence type="ECO:0000259" key="5">
    <source>
        <dbReference type="PROSITE" id="PS50931"/>
    </source>
</evidence>
<feature type="domain" description="HTH lysR-type" evidence="5">
    <location>
        <begin position="1"/>
        <end position="59"/>
    </location>
</feature>
<evidence type="ECO:0000313" key="6">
    <source>
        <dbReference type="EMBL" id="PVX39850.1"/>
    </source>
</evidence>
<dbReference type="CDD" id="cd08422">
    <property type="entry name" value="PBP2_CrgA_like"/>
    <property type="match status" value="1"/>
</dbReference>
<dbReference type="InterPro" id="IPR058163">
    <property type="entry name" value="LysR-type_TF_proteobact-type"/>
</dbReference>
<dbReference type="PANTHER" id="PTHR30537:SF5">
    <property type="entry name" value="HTH-TYPE TRANSCRIPTIONAL ACTIVATOR TTDR-RELATED"/>
    <property type="match status" value="1"/>
</dbReference>
<dbReference type="Proteomes" id="UP000245909">
    <property type="component" value="Unassembled WGS sequence"/>
</dbReference>
<comment type="caution">
    <text evidence="6">The sequence shown here is derived from an EMBL/GenBank/DDBJ whole genome shotgun (WGS) entry which is preliminary data.</text>
</comment>
<dbReference type="AlphaFoldDB" id="A0A2U0T8A0"/>
<dbReference type="InterPro" id="IPR036388">
    <property type="entry name" value="WH-like_DNA-bd_sf"/>
</dbReference>
<dbReference type="Pfam" id="PF00126">
    <property type="entry name" value="HTH_1"/>
    <property type="match status" value="1"/>
</dbReference>
<keyword evidence="7" id="KW-1185">Reference proteome</keyword>
<proteinExistence type="inferred from homology"/>
<evidence type="ECO:0000256" key="2">
    <source>
        <dbReference type="ARBA" id="ARBA00023015"/>
    </source>
</evidence>
<dbReference type="PROSITE" id="PS50931">
    <property type="entry name" value="HTH_LYSR"/>
    <property type="match status" value="1"/>
</dbReference>
<evidence type="ECO:0000256" key="1">
    <source>
        <dbReference type="ARBA" id="ARBA00009437"/>
    </source>
</evidence>
<dbReference type="GO" id="GO:0043565">
    <property type="term" value="F:sequence-specific DNA binding"/>
    <property type="evidence" value="ECO:0007669"/>
    <property type="project" value="TreeGrafter"/>
</dbReference>
<dbReference type="SUPFAM" id="SSF53850">
    <property type="entry name" value="Periplasmic binding protein-like II"/>
    <property type="match status" value="1"/>
</dbReference>
<dbReference type="Pfam" id="PF03466">
    <property type="entry name" value="LysR_substrate"/>
    <property type="match status" value="1"/>
</dbReference>
<dbReference type="EMBL" id="QENU01000004">
    <property type="protein sequence ID" value="PVX39850.1"/>
    <property type="molecule type" value="Genomic_DNA"/>
</dbReference>
<accession>A0A2U0T8A0</accession>
<dbReference type="SUPFAM" id="SSF46785">
    <property type="entry name" value="Winged helix' DNA-binding domain"/>
    <property type="match status" value="1"/>
</dbReference>
<protein>
    <submittedName>
        <fullName evidence="6">DNA-binding transcriptional LysR family regulator</fullName>
    </submittedName>
</protein>